<protein>
    <recommendedName>
        <fullName evidence="3">Cytochrome c domain-containing protein</fullName>
    </recommendedName>
</protein>
<evidence type="ECO:0008006" key="3">
    <source>
        <dbReference type="Google" id="ProtNLM"/>
    </source>
</evidence>
<organism evidence="1 2">
    <name type="scientific">Dyadobacter linearis</name>
    <dbReference type="NCBI Taxonomy" id="2823330"/>
    <lineage>
        <taxon>Bacteria</taxon>
        <taxon>Pseudomonadati</taxon>
        <taxon>Bacteroidota</taxon>
        <taxon>Cytophagia</taxon>
        <taxon>Cytophagales</taxon>
        <taxon>Spirosomataceae</taxon>
        <taxon>Dyadobacter</taxon>
    </lineage>
</organism>
<evidence type="ECO:0000313" key="1">
    <source>
        <dbReference type="EMBL" id="CAG5070457.1"/>
    </source>
</evidence>
<dbReference type="EMBL" id="CAJRAU010000004">
    <property type="protein sequence ID" value="CAG5070457.1"/>
    <property type="molecule type" value="Genomic_DNA"/>
</dbReference>
<proteinExistence type="predicted"/>
<reference evidence="1 2" key="1">
    <citation type="submission" date="2021-04" db="EMBL/GenBank/DDBJ databases">
        <authorList>
            <person name="Rodrigo-Torres L."/>
            <person name="Arahal R. D."/>
            <person name="Lucena T."/>
        </authorList>
    </citation>
    <scope>NUCLEOTIDE SEQUENCE [LARGE SCALE GENOMIC DNA]</scope>
    <source>
        <strain evidence="1 2">CECT 9623</strain>
    </source>
</reference>
<dbReference type="RefSeq" id="WP_215234341.1">
    <property type="nucleotide sequence ID" value="NZ_CAJRAU010000004.1"/>
</dbReference>
<name>A0ABM8US16_9BACT</name>
<dbReference type="Proteomes" id="UP000679725">
    <property type="component" value="Unassembled WGS sequence"/>
</dbReference>
<evidence type="ECO:0000313" key="2">
    <source>
        <dbReference type="Proteomes" id="UP000679725"/>
    </source>
</evidence>
<dbReference type="InterPro" id="IPR036909">
    <property type="entry name" value="Cyt_c-like_dom_sf"/>
</dbReference>
<gene>
    <name evidence="1" type="ORF">DYBT9623_03003</name>
</gene>
<comment type="caution">
    <text evidence="1">The sequence shown here is derived from an EMBL/GenBank/DDBJ whole genome shotgun (WGS) entry which is preliminary data.</text>
</comment>
<sequence>MKLLLIFLTSIGIFLFSFTPNVNELSPERSFAVMQSDTLKKDKETGLVTDENLYLVKAQCTNCHNSKLILNNRFTRDGWKQKIRWMQQNHNLWDLGETEKPVLDYLEKHYGPTIASTRRAPLKNVKWYKLEQ</sequence>
<dbReference type="Gene3D" id="1.10.760.10">
    <property type="entry name" value="Cytochrome c-like domain"/>
    <property type="match status" value="1"/>
</dbReference>
<accession>A0ABM8US16</accession>
<dbReference type="SUPFAM" id="SSF46626">
    <property type="entry name" value="Cytochrome c"/>
    <property type="match status" value="1"/>
</dbReference>
<keyword evidence="2" id="KW-1185">Reference proteome</keyword>